<feature type="transmembrane region" description="Helical" evidence="1">
    <location>
        <begin position="12"/>
        <end position="39"/>
    </location>
</feature>
<protein>
    <submittedName>
        <fullName evidence="3">DUF3592 domain-containing protein</fullName>
    </submittedName>
</protein>
<dbReference type="EMBL" id="JBHRYN010000010">
    <property type="protein sequence ID" value="MFC3701711.1"/>
    <property type="molecule type" value="Genomic_DNA"/>
</dbReference>
<comment type="caution">
    <text evidence="3">The sequence shown here is derived from an EMBL/GenBank/DDBJ whole genome shotgun (WGS) entry which is preliminary data.</text>
</comment>
<gene>
    <name evidence="3" type="ORF">ACFOND_08690</name>
</gene>
<keyword evidence="1" id="KW-1133">Transmembrane helix</keyword>
<evidence type="ECO:0000259" key="2">
    <source>
        <dbReference type="Pfam" id="PF12158"/>
    </source>
</evidence>
<feature type="domain" description="DUF3592" evidence="2">
    <location>
        <begin position="49"/>
        <end position="134"/>
    </location>
</feature>
<organism evidence="3 4">
    <name type="scientific">Reinekea marina</name>
    <dbReference type="NCBI Taxonomy" id="1310421"/>
    <lineage>
        <taxon>Bacteria</taxon>
        <taxon>Pseudomonadati</taxon>
        <taxon>Pseudomonadota</taxon>
        <taxon>Gammaproteobacteria</taxon>
        <taxon>Oceanospirillales</taxon>
        <taxon>Saccharospirillaceae</taxon>
        <taxon>Reinekea</taxon>
    </lineage>
</organism>
<feature type="transmembrane region" description="Helical" evidence="1">
    <location>
        <begin position="193"/>
        <end position="214"/>
    </location>
</feature>
<evidence type="ECO:0000256" key="1">
    <source>
        <dbReference type="SAM" id="Phobius"/>
    </source>
</evidence>
<evidence type="ECO:0000313" key="3">
    <source>
        <dbReference type="EMBL" id="MFC3701711.1"/>
    </source>
</evidence>
<name>A0ABV7WQW2_9GAMM</name>
<feature type="transmembrane region" description="Helical" evidence="1">
    <location>
        <begin position="226"/>
        <end position="245"/>
    </location>
</feature>
<reference evidence="4" key="1">
    <citation type="journal article" date="2019" name="Int. J. Syst. Evol. Microbiol.">
        <title>The Global Catalogue of Microorganisms (GCM) 10K type strain sequencing project: providing services to taxonomists for standard genome sequencing and annotation.</title>
        <authorList>
            <consortium name="The Broad Institute Genomics Platform"/>
            <consortium name="The Broad Institute Genome Sequencing Center for Infectious Disease"/>
            <person name="Wu L."/>
            <person name="Ma J."/>
        </authorList>
    </citation>
    <scope>NUCLEOTIDE SEQUENCE [LARGE SCALE GENOMIC DNA]</scope>
    <source>
        <strain evidence="4">CECT 8288</strain>
    </source>
</reference>
<keyword evidence="1" id="KW-0812">Transmembrane</keyword>
<dbReference type="Proteomes" id="UP001595710">
    <property type="component" value="Unassembled WGS sequence"/>
</dbReference>
<dbReference type="RefSeq" id="WP_290280591.1">
    <property type="nucleotide sequence ID" value="NZ_JAUFQI010000001.1"/>
</dbReference>
<keyword evidence="1" id="KW-0472">Membrane</keyword>
<feature type="transmembrane region" description="Helical" evidence="1">
    <location>
        <begin position="139"/>
        <end position="162"/>
    </location>
</feature>
<accession>A0ABV7WQW2</accession>
<keyword evidence="4" id="KW-1185">Reference proteome</keyword>
<feature type="transmembrane region" description="Helical" evidence="1">
    <location>
        <begin position="429"/>
        <end position="446"/>
    </location>
</feature>
<dbReference type="Pfam" id="PF12158">
    <property type="entry name" value="DUF3592"/>
    <property type="match status" value="1"/>
</dbReference>
<evidence type="ECO:0000313" key="4">
    <source>
        <dbReference type="Proteomes" id="UP001595710"/>
    </source>
</evidence>
<dbReference type="InterPro" id="IPR021994">
    <property type="entry name" value="DUF3592"/>
</dbReference>
<proteinExistence type="predicted"/>
<sequence length="571" mass="63984">MALTFKKPSWAVTLFSLPFLGIGVGFLLFSIIPTIYIGVSAPFWDTVPAKLISANLEVSHGDSTTYLATARYQYQFLGQEYISDRVGISSSNDNIGDWQYDKGRELEWLLSKGRNIEAVVNPRKPHQSYLYPEIRWGLVGFKMIFVVVFGGFGALLFVGSIIKKPNTVIVEKSGDDKVIQSAQSKPIYSSARLTLWVYLGMSVVISMLSFPVVFAFQDEWSSGNKLIVLALIFPAISVFCIFATVREAWRLKKIGRSPLIMSPFPAGIGGYLGAKVLFNTDYDSLARYQVSLNCIHKYTTRSGSKSETKEVTRWHEEGFAYIERAQNNKTLLRFNINIPSKLPQTSEGSDYHFWRLNIERISAGVKIKRSFTVPVHEVENAQPTHQYLAAEHPAMLELSVDRIDQLNAKDNGTEFEVWFPRFSRIGERLASFLFGSVFVGSGYGVHLAGGPFIFPLIFIPIGGLFALHSLVTFLTEFRVMVRAEGVFRRSSLVGVYKKLKSLPVDSIASVDIQKAATWETSGANKRHYYSVQAKPKQGKGILLIDKVEGKESAEMIRDRFLSILNLEKAGK</sequence>
<feature type="transmembrane region" description="Helical" evidence="1">
    <location>
        <begin position="452"/>
        <end position="474"/>
    </location>
</feature>